<dbReference type="AlphaFoldDB" id="A0A2B7YAE2"/>
<dbReference type="SUPFAM" id="SSF51905">
    <property type="entry name" value="FAD/NAD(P)-binding domain"/>
    <property type="match status" value="1"/>
</dbReference>
<dbReference type="InterPro" id="IPR050315">
    <property type="entry name" value="FAD-oxidoreductase_2"/>
</dbReference>
<dbReference type="InterPro" id="IPR027477">
    <property type="entry name" value="Succ_DH/fumarate_Rdtase_cat_sf"/>
</dbReference>
<keyword evidence="3" id="KW-0274">FAD</keyword>
<keyword evidence="2" id="KW-0285">Flavoprotein</keyword>
<evidence type="ECO:0000256" key="2">
    <source>
        <dbReference type="ARBA" id="ARBA00022630"/>
    </source>
</evidence>
<evidence type="ECO:0000313" key="6">
    <source>
        <dbReference type="EMBL" id="PGH17888.1"/>
    </source>
</evidence>
<comment type="cofactor">
    <cofactor evidence="1">
        <name>FAD</name>
        <dbReference type="ChEBI" id="CHEBI:57692"/>
    </cofactor>
</comment>
<gene>
    <name evidence="6" type="ORF">AJ79_00787</name>
</gene>
<dbReference type="OrthoDB" id="7777654at2759"/>
<dbReference type="SUPFAM" id="SSF56425">
    <property type="entry name" value="Succinate dehydrogenase/fumarate reductase flavoprotein, catalytic domain"/>
    <property type="match status" value="1"/>
</dbReference>
<dbReference type="EMBL" id="PDNB01000007">
    <property type="protein sequence ID" value="PGH17888.1"/>
    <property type="molecule type" value="Genomic_DNA"/>
</dbReference>
<dbReference type="STRING" id="1447875.A0A2B7YAE2"/>
<dbReference type="Pfam" id="PF00890">
    <property type="entry name" value="FAD_binding_2"/>
    <property type="match status" value="1"/>
</dbReference>
<dbReference type="PRINTS" id="PR00411">
    <property type="entry name" value="PNDRDTASEI"/>
</dbReference>
<dbReference type="PANTHER" id="PTHR43400">
    <property type="entry name" value="FUMARATE REDUCTASE"/>
    <property type="match status" value="1"/>
</dbReference>
<dbReference type="NCBIfam" id="NF006130">
    <property type="entry name" value="PRK08274.1"/>
    <property type="match status" value="1"/>
</dbReference>
<accession>A0A2B7YAE2</accession>
<name>A0A2B7YAE2_9EURO</name>
<keyword evidence="4" id="KW-0560">Oxidoreductase</keyword>
<evidence type="ECO:0000256" key="1">
    <source>
        <dbReference type="ARBA" id="ARBA00001974"/>
    </source>
</evidence>
<comment type="caution">
    <text evidence="6">The sequence shown here is derived from an EMBL/GenBank/DDBJ whole genome shotgun (WGS) entry which is preliminary data.</text>
</comment>
<evidence type="ECO:0000259" key="5">
    <source>
        <dbReference type="Pfam" id="PF00890"/>
    </source>
</evidence>
<feature type="domain" description="FAD-dependent oxidoreductase 2 FAD-binding" evidence="5">
    <location>
        <begin position="8"/>
        <end position="495"/>
    </location>
</feature>
<dbReference type="InterPro" id="IPR003953">
    <property type="entry name" value="FAD-dep_OxRdtase_2_FAD-bd"/>
</dbReference>
<evidence type="ECO:0000256" key="3">
    <source>
        <dbReference type="ARBA" id="ARBA00022827"/>
    </source>
</evidence>
<dbReference type="InterPro" id="IPR036188">
    <property type="entry name" value="FAD/NAD-bd_sf"/>
</dbReference>
<organism evidence="6 7">
    <name type="scientific">Helicocarpus griseus UAMH5409</name>
    <dbReference type="NCBI Taxonomy" id="1447875"/>
    <lineage>
        <taxon>Eukaryota</taxon>
        <taxon>Fungi</taxon>
        <taxon>Dikarya</taxon>
        <taxon>Ascomycota</taxon>
        <taxon>Pezizomycotina</taxon>
        <taxon>Eurotiomycetes</taxon>
        <taxon>Eurotiomycetidae</taxon>
        <taxon>Onygenales</taxon>
        <taxon>Ajellomycetaceae</taxon>
        <taxon>Helicocarpus</taxon>
    </lineage>
</organism>
<keyword evidence="7" id="KW-1185">Reference proteome</keyword>
<dbReference type="Gene3D" id="3.50.50.60">
    <property type="entry name" value="FAD/NAD(P)-binding domain"/>
    <property type="match status" value="1"/>
</dbReference>
<sequence>MALPVECDVLVAGSGNAGFSAAISAAQSGAKRVVLIDKCPKEWAGGNSYFTAGAFRTVFHGLQDLLPIVNNVDDKTASIIDMEPYTPQDFSNDLSRITAGRTDPHLSRVLVQDSNSAIKWLARNGVRFQLSFNRQAYKVNGRYKFWGGMSLKTEDGGKGLVHDHQKAAARQGVTVVYSTAAKRLIKDPATGALCALAVEHGGQEKIIRTKAVILAAGGFEANPRMRAQYLGPGWDMALVRGTPYNIGECLEMAIRDVSAKQAGNWSGCHSVAWDANAPANSGDREISNEFTKSGYPLGVMINTNGERFVDEGVDMRNFTYARFGKAILAQPDHTVFQVWDQKMIPWLRKEEYREEIVQHIKASSISELAEKCAQRGLQNKEKFIQTLKDYNEAVYQYRKENPNTTWNPAIKDGLSTQSNGLKLDLAKSNWALPIDQGPFLAVKVSCGVTFTFGGLTVNPETAGVISSLSSQEIPGLYCVGEMLGGLFYGNYPGGSGLTAGAVFGRRAGAAAAATAQKSRTAEKL</sequence>
<dbReference type="GO" id="GO:0016491">
    <property type="term" value="F:oxidoreductase activity"/>
    <property type="evidence" value="ECO:0007669"/>
    <property type="project" value="UniProtKB-KW"/>
</dbReference>
<proteinExistence type="predicted"/>
<evidence type="ECO:0000256" key="4">
    <source>
        <dbReference type="ARBA" id="ARBA00023002"/>
    </source>
</evidence>
<reference evidence="6 7" key="1">
    <citation type="submission" date="2017-10" db="EMBL/GenBank/DDBJ databases">
        <title>Comparative genomics in systemic dimorphic fungi from Ajellomycetaceae.</title>
        <authorList>
            <person name="Munoz J.F."/>
            <person name="Mcewen J.G."/>
            <person name="Clay O.K."/>
            <person name="Cuomo C.A."/>
        </authorList>
    </citation>
    <scope>NUCLEOTIDE SEQUENCE [LARGE SCALE GENOMIC DNA]</scope>
    <source>
        <strain evidence="6 7">UAMH5409</strain>
    </source>
</reference>
<protein>
    <submittedName>
        <fullName evidence="6">Precorrin 3B synthase CobZ</fullName>
    </submittedName>
</protein>
<evidence type="ECO:0000313" key="7">
    <source>
        <dbReference type="Proteomes" id="UP000223968"/>
    </source>
</evidence>
<dbReference type="PANTHER" id="PTHR43400:SF7">
    <property type="entry name" value="FAD-DEPENDENT OXIDOREDUCTASE 2 FAD BINDING DOMAIN-CONTAINING PROTEIN"/>
    <property type="match status" value="1"/>
</dbReference>
<dbReference type="Gene3D" id="3.90.700.10">
    <property type="entry name" value="Succinate dehydrogenase/fumarate reductase flavoprotein, catalytic domain"/>
    <property type="match status" value="1"/>
</dbReference>
<dbReference type="Proteomes" id="UP000223968">
    <property type="component" value="Unassembled WGS sequence"/>
</dbReference>